<reference evidence="1 2" key="1">
    <citation type="submission" date="2023-02" db="EMBL/GenBank/DDBJ databases">
        <title>Host association and intracellularity evolved multiple times independently in the Rickettsiales.</title>
        <authorList>
            <person name="Castelli M."/>
            <person name="Nardi T."/>
            <person name="Gammuto L."/>
            <person name="Bellinzona G."/>
            <person name="Sabaneyeva E."/>
            <person name="Potekhin A."/>
            <person name="Serra V."/>
            <person name="Petroni G."/>
            <person name="Sassera D."/>
        </authorList>
    </citation>
    <scope>NUCLEOTIDE SEQUENCE [LARGE SCALE GENOMIC DNA]</scope>
    <source>
        <strain evidence="1 2">BOD18</strain>
    </source>
</reference>
<dbReference type="Proteomes" id="UP001293791">
    <property type="component" value="Unassembled WGS sequence"/>
</dbReference>
<comment type="caution">
    <text evidence="1">The sequence shown here is derived from an EMBL/GenBank/DDBJ whole genome shotgun (WGS) entry which is preliminary data.</text>
</comment>
<protein>
    <recommendedName>
        <fullName evidence="3">Obg domain-containing protein</fullName>
    </recommendedName>
</protein>
<evidence type="ECO:0000313" key="1">
    <source>
        <dbReference type="EMBL" id="MDZ5762302.1"/>
    </source>
</evidence>
<organism evidence="1 2">
    <name type="scientific">Candidatus Cyrtobacter comes</name>
    <dbReference type="NCBI Taxonomy" id="675776"/>
    <lineage>
        <taxon>Bacteria</taxon>
        <taxon>Pseudomonadati</taxon>
        <taxon>Pseudomonadota</taxon>
        <taxon>Alphaproteobacteria</taxon>
        <taxon>Rickettsiales</taxon>
        <taxon>Candidatus Midichloriaceae</taxon>
        <taxon>Candidatus Cyrtobacter</taxon>
    </lineage>
</organism>
<proteinExistence type="predicted"/>
<name>A0ABU5L848_9RICK</name>
<evidence type="ECO:0000313" key="2">
    <source>
        <dbReference type="Proteomes" id="UP001293791"/>
    </source>
</evidence>
<sequence>MTMENKIEVTELGSVDALVMGGGKGKNEGKDGGRWEDRILVIHKK</sequence>
<keyword evidence="2" id="KW-1185">Reference proteome</keyword>
<evidence type="ECO:0008006" key="3">
    <source>
        <dbReference type="Google" id="ProtNLM"/>
    </source>
</evidence>
<dbReference type="EMBL" id="JARGYT010000035">
    <property type="protein sequence ID" value="MDZ5762302.1"/>
    <property type="molecule type" value="Genomic_DNA"/>
</dbReference>
<gene>
    <name evidence="1" type="ORF">Cyrtocomes_00681</name>
</gene>
<accession>A0ABU5L848</accession>